<reference evidence="1" key="2">
    <citation type="journal article" date="2015" name="Data Brief">
        <title>Shoot transcriptome of the giant reed, Arundo donax.</title>
        <authorList>
            <person name="Barrero R.A."/>
            <person name="Guerrero F.D."/>
            <person name="Moolhuijzen P."/>
            <person name="Goolsby J.A."/>
            <person name="Tidwell J."/>
            <person name="Bellgard S.E."/>
            <person name="Bellgard M.I."/>
        </authorList>
    </citation>
    <scope>NUCLEOTIDE SEQUENCE</scope>
    <source>
        <tissue evidence="1">Shoot tissue taken approximately 20 cm above the soil surface</tissue>
    </source>
</reference>
<proteinExistence type="predicted"/>
<sequence length="28" mass="3072">MSSLPRRASVPHHQPGLICEGLRFVLGI</sequence>
<dbReference type="EMBL" id="GBRH01184870">
    <property type="protein sequence ID" value="JAE13026.1"/>
    <property type="molecule type" value="Transcribed_RNA"/>
</dbReference>
<name>A0A0A9FRT2_ARUDO</name>
<accession>A0A0A9FRT2</accession>
<organism evidence="1">
    <name type="scientific">Arundo donax</name>
    <name type="common">Giant reed</name>
    <name type="synonym">Donax arundinaceus</name>
    <dbReference type="NCBI Taxonomy" id="35708"/>
    <lineage>
        <taxon>Eukaryota</taxon>
        <taxon>Viridiplantae</taxon>
        <taxon>Streptophyta</taxon>
        <taxon>Embryophyta</taxon>
        <taxon>Tracheophyta</taxon>
        <taxon>Spermatophyta</taxon>
        <taxon>Magnoliopsida</taxon>
        <taxon>Liliopsida</taxon>
        <taxon>Poales</taxon>
        <taxon>Poaceae</taxon>
        <taxon>PACMAD clade</taxon>
        <taxon>Arundinoideae</taxon>
        <taxon>Arundineae</taxon>
        <taxon>Arundo</taxon>
    </lineage>
</organism>
<reference evidence="1" key="1">
    <citation type="submission" date="2014-09" db="EMBL/GenBank/DDBJ databases">
        <authorList>
            <person name="Magalhaes I.L.F."/>
            <person name="Oliveira U."/>
            <person name="Santos F.R."/>
            <person name="Vidigal T.H.D.A."/>
            <person name="Brescovit A.D."/>
            <person name="Santos A.J."/>
        </authorList>
    </citation>
    <scope>NUCLEOTIDE SEQUENCE</scope>
    <source>
        <tissue evidence="1">Shoot tissue taken approximately 20 cm above the soil surface</tissue>
    </source>
</reference>
<dbReference type="AlphaFoldDB" id="A0A0A9FRT2"/>
<evidence type="ECO:0000313" key="1">
    <source>
        <dbReference type="EMBL" id="JAE13026.1"/>
    </source>
</evidence>
<protein>
    <submittedName>
        <fullName evidence="1">Uncharacterized protein</fullName>
    </submittedName>
</protein>